<dbReference type="OrthoDB" id="111731at2"/>
<evidence type="ECO:0000259" key="1">
    <source>
        <dbReference type="Pfam" id="PF00535"/>
    </source>
</evidence>
<comment type="caution">
    <text evidence="2">The sequence shown here is derived from an EMBL/GenBank/DDBJ whole genome shotgun (WGS) entry which is preliminary data.</text>
</comment>
<dbReference type="PANTHER" id="PTHR43685:SF2">
    <property type="entry name" value="GLYCOSYLTRANSFERASE 2-LIKE DOMAIN-CONTAINING PROTEIN"/>
    <property type="match status" value="1"/>
</dbReference>
<feature type="domain" description="Glycosyltransferase 2-like" evidence="1">
    <location>
        <begin position="71"/>
        <end position="231"/>
    </location>
</feature>
<dbReference type="EMBL" id="JMFG01000022">
    <property type="protein sequence ID" value="KDA53442.1"/>
    <property type="molecule type" value="Genomic_DNA"/>
</dbReference>
<dbReference type="CDD" id="cd04184">
    <property type="entry name" value="GT2_RfbC_Mx_like"/>
    <property type="match status" value="1"/>
</dbReference>
<dbReference type="SUPFAM" id="SSF53448">
    <property type="entry name" value="Nucleotide-diphospho-sugar transferases"/>
    <property type="match status" value="1"/>
</dbReference>
<proteinExistence type="predicted"/>
<accession>A0A062XLN6</accession>
<dbReference type="RefSeq" id="WP_053335138.1">
    <property type="nucleotide sequence ID" value="NZ_JMFG01000022.1"/>
</dbReference>
<evidence type="ECO:0000313" key="3">
    <source>
        <dbReference type="Proteomes" id="UP000027284"/>
    </source>
</evidence>
<dbReference type="Gene3D" id="3.90.550.10">
    <property type="entry name" value="Spore Coat Polysaccharide Biosynthesis Protein SpsA, Chain A"/>
    <property type="match status" value="1"/>
</dbReference>
<dbReference type="InterPro" id="IPR029044">
    <property type="entry name" value="Nucleotide-diphossugar_trans"/>
</dbReference>
<name>A0A062XLN6_9BACT</name>
<organism evidence="2 3">
    <name type="scientific">Thermoanaerobaculum aquaticum</name>
    <dbReference type="NCBI Taxonomy" id="1312852"/>
    <lineage>
        <taxon>Bacteria</taxon>
        <taxon>Pseudomonadati</taxon>
        <taxon>Acidobacteriota</taxon>
        <taxon>Thermoanaerobaculia</taxon>
        <taxon>Thermoanaerobaculales</taxon>
        <taxon>Thermoanaerobaculaceae</taxon>
        <taxon>Thermoanaerobaculum</taxon>
    </lineage>
</organism>
<dbReference type="PANTHER" id="PTHR43685">
    <property type="entry name" value="GLYCOSYLTRANSFERASE"/>
    <property type="match status" value="1"/>
</dbReference>
<evidence type="ECO:0000313" key="2">
    <source>
        <dbReference type="EMBL" id="KDA53442.1"/>
    </source>
</evidence>
<protein>
    <recommendedName>
        <fullName evidence="1">Glycosyltransferase 2-like domain-containing protein</fullName>
    </recommendedName>
</protein>
<dbReference type="STRING" id="1312852.EG19_05830"/>
<dbReference type="AlphaFoldDB" id="A0A062XLN6"/>
<keyword evidence="3" id="KW-1185">Reference proteome</keyword>
<dbReference type="Pfam" id="PF00535">
    <property type="entry name" value="Glycos_transf_2"/>
    <property type="match status" value="1"/>
</dbReference>
<sequence length="535" mass="59572">MSRIGEALYRAVRPFPRIAAALHYLRHPRLFVHKTAQLIQRKWRLRAYRQALKNGKLLVEVPGELPSFLITVATPVYRVAEEHLRAAVASVRAQTYPHWELILLDDASPDAHVKNVLREASAWDPRIRVVHQPSNLGIALASNEIIRLARGEYVAFLDHDDLLHPRALEQVARFLAGRPDVDWLFTDEDKVDERGQHSEPCFKPGWSHHLLLTFNYVCHLRIVRRSMLQRVGGHRPGFDGAQDYDLALRVLQNGGRFAHLPGVLYHWRTVASSMARAAAAKPAAHTHALRALAEHAASWPTGGEVSAEVLLAPASFFRVRRMPPEGLSLAVLSPKPPRLSGLRGFRMEWVEVHPGLLAPEELAKVARASTAEVLVVPPPQGFTETELQELLSLLQVPKTALVCARACRGKTVLHSGWVASDTGELRDPWRGLDRNDPGYLNLVMVPGPRLVPTPQGFVVWRQAVVAAMAAAEDVPAPWKLPLGWHRLGLEVVATPTVSYEAGEIWAAPQAPLPAEAPVHMRRWLDEFGLVPAPRF</sequence>
<dbReference type="Proteomes" id="UP000027284">
    <property type="component" value="Unassembled WGS sequence"/>
</dbReference>
<dbReference type="InterPro" id="IPR050834">
    <property type="entry name" value="Glycosyltransf_2"/>
</dbReference>
<reference evidence="2 3" key="1">
    <citation type="submission" date="2014-04" db="EMBL/GenBank/DDBJ databases">
        <title>The Genome Sequence of Thermoanaerobaculum aquaticum MP-01, The First Cultivated Group 23 Acidobacterium.</title>
        <authorList>
            <person name="Stamps B.W."/>
            <person name="Losey N.A."/>
            <person name="Lawson P.A."/>
            <person name="Stevenson B.S."/>
        </authorList>
    </citation>
    <scope>NUCLEOTIDE SEQUENCE [LARGE SCALE GENOMIC DNA]</scope>
    <source>
        <strain evidence="2 3">MP-01</strain>
    </source>
</reference>
<dbReference type="InterPro" id="IPR001173">
    <property type="entry name" value="Glyco_trans_2-like"/>
</dbReference>
<gene>
    <name evidence="2" type="ORF">EG19_05830</name>
</gene>